<protein>
    <recommendedName>
        <fullName evidence="1">RNase H type-1 domain-containing protein</fullName>
    </recommendedName>
</protein>
<gene>
    <name evidence="2" type="ORF">DVH24_000045</name>
</gene>
<keyword evidence="3" id="KW-1185">Reference proteome</keyword>
<accession>A0A498IZE8</accession>
<dbReference type="InterPro" id="IPR044730">
    <property type="entry name" value="RNase_H-like_dom_plant"/>
</dbReference>
<evidence type="ECO:0000313" key="2">
    <source>
        <dbReference type="EMBL" id="RXH88446.1"/>
    </source>
</evidence>
<dbReference type="GO" id="GO:0003676">
    <property type="term" value="F:nucleic acid binding"/>
    <property type="evidence" value="ECO:0007669"/>
    <property type="project" value="InterPro"/>
</dbReference>
<name>A0A498IZE8_MALDO</name>
<evidence type="ECO:0000259" key="1">
    <source>
        <dbReference type="Pfam" id="PF13456"/>
    </source>
</evidence>
<dbReference type="InterPro" id="IPR052929">
    <property type="entry name" value="RNase_H-like_EbsB-rel"/>
</dbReference>
<dbReference type="EMBL" id="RDQH01000335">
    <property type="protein sequence ID" value="RXH88446.1"/>
    <property type="molecule type" value="Genomic_DNA"/>
</dbReference>
<dbReference type="AlphaFoldDB" id="A0A498IZE8"/>
<organism evidence="2 3">
    <name type="scientific">Malus domestica</name>
    <name type="common">Apple</name>
    <name type="synonym">Pyrus malus</name>
    <dbReference type="NCBI Taxonomy" id="3750"/>
    <lineage>
        <taxon>Eukaryota</taxon>
        <taxon>Viridiplantae</taxon>
        <taxon>Streptophyta</taxon>
        <taxon>Embryophyta</taxon>
        <taxon>Tracheophyta</taxon>
        <taxon>Spermatophyta</taxon>
        <taxon>Magnoliopsida</taxon>
        <taxon>eudicotyledons</taxon>
        <taxon>Gunneridae</taxon>
        <taxon>Pentapetalae</taxon>
        <taxon>rosids</taxon>
        <taxon>fabids</taxon>
        <taxon>Rosales</taxon>
        <taxon>Rosaceae</taxon>
        <taxon>Amygdaloideae</taxon>
        <taxon>Maleae</taxon>
        <taxon>Malus</taxon>
    </lineage>
</organism>
<sequence>MSLAGRALILVNVDGAWDKENKVGGVAVVFRDSEGKFLGVVSRIFEDVFSFIQAEVLAIRVGLETRVEWGLNMIGFESDSLQIFSHLSTISEACVAHIRRQANSVAHRLACFAPHCGNDCTWLDVPPSIICDLLEEDVHVPCTN</sequence>
<dbReference type="InterPro" id="IPR036397">
    <property type="entry name" value="RNaseH_sf"/>
</dbReference>
<dbReference type="PANTHER" id="PTHR47074">
    <property type="entry name" value="BNAC02G40300D PROTEIN"/>
    <property type="match status" value="1"/>
</dbReference>
<reference evidence="2 3" key="1">
    <citation type="submission" date="2018-10" db="EMBL/GenBank/DDBJ databases">
        <title>A high-quality apple genome assembly.</title>
        <authorList>
            <person name="Hu J."/>
        </authorList>
    </citation>
    <scope>NUCLEOTIDE SEQUENCE [LARGE SCALE GENOMIC DNA]</scope>
    <source>
        <strain evidence="3">cv. HFTH1</strain>
        <tissue evidence="2">Young leaf</tissue>
    </source>
</reference>
<proteinExistence type="predicted"/>
<evidence type="ECO:0000313" key="3">
    <source>
        <dbReference type="Proteomes" id="UP000290289"/>
    </source>
</evidence>
<feature type="domain" description="RNase H type-1" evidence="1">
    <location>
        <begin position="12"/>
        <end position="89"/>
    </location>
</feature>
<dbReference type="PANTHER" id="PTHR47074:SF79">
    <property type="entry name" value="PUTATIVE-RELATED"/>
    <property type="match status" value="1"/>
</dbReference>
<dbReference type="InterPro" id="IPR012337">
    <property type="entry name" value="RNaseH-like_sf"/>
</dbReference>
<dbReference type="InterPro" id="IPR002156">
    <property type="entry name" value="RNaseH_domain"/>
</dbReference>
<dbReference type="Pfam" id="PF13456">
    <property type="entry name" value="RVT_3"/>
    <property type="match status" value="1"/>
</dbReference>
<dbReference type="Gene3D" id="3.30.420.10">
    <property type="entry name" value="Ribonuclease H-like superfamily/Ribonuclease H"/>
    <property type="match status" value="1"/>
</dbReference>
<dbReference type="GO" id="GO:0004523">
    <property type="term" value="F:RNA-DNA hybrid ribonuclease activity"/>
    <property type="evidence" value="ECO:0007669"/>
    <property type="project" value="InterPro"/>
</dbReference>
<comment type="caution">
    <text evidence="2">The sequence shown here is derived from an EMBL/GenBank/DDBJ whole genome shotgun (WGS) entry which is preliminary data.</text>
</comment>
<dbReference type="CDD" id="cd06222">
    <property type="entry name" value="RNase_H_like"/>
    <property type="match status" value="1"/>
</dbReference>
<dbReference type="SUPFAM" id="SSF53098">
    <property type="entry name" value="Ribonuclease H-like"/>
    <property type="match status" value="1"/>
</dbReference>
<dbReference type="Proteomes" id="UP000290289">
    <property type="component" value="Chromosome 9"/>
</dbReference>